<dbReference type="Proteomes" id="UP001432027">
    <property type="component" value="Unassembled WGS sequence"/>
</dbReference>
<feature type="compositionally biased region" description="Acidic residues" evidence="1">
    <location>
        <begin position="266"/>
        <end position="285"/>
    </location>
</feature>
<protein>
    <recommendedName>
        <fullName evidence="2">MADF domain-containing protein</fullName>
    </recommendedName>
</protein>
<evidence type="ECO:0000259" key="2">
    <source>
        <dbReference type="PROSITE" id="PS51029"/>
    </source>
</evidence>
<accession>A0AAV5S7X7</accession>
<proteinExistence type="predicted"/>
<feature type="region of interest" description="Disordered" evidence="1">
    <location>
        <begin position="103"/>
        <end position="135"/>
    </location>
</feature>
<dbReference type="EMBL" id="BTSX01000001">
    <property type="protein sequence ID" value="GMS78182.1"/>
    <property type="molecule type" value="Genomic_DNA"/>
</dbReference>
<gene>
    <name evidence="3" type="ORF">PENTCL1PPCAC_357</name>
</gene>
<evidence type="ECO:0000313" key="4">
    <source>
        <dbReference type="Proteomes" id="UP001432027"/>
    </source>
</evidence>
<feature type="region of interest" description="Disordered" evidence="1">
    <location>
        <begin position="465"/>
        <end position="523"/>
    </location>
</feature>
<reference evidence="3" key="1">
    <citation type="submission" date="2023-10" db="EMBL/GenBank/DDBJ databases">
        <title>Genome assembly of Pristionchus species.</title>
        <authorList>
            <person name="Yoshida K."/>
            <person name="Sommer R.J."/>
        </authorList>
    </citation>
    <scope>NUCLEOTIDE SEQUENCE</scope>
    <source>
        <strain evidence="3">RS0144</strain>
    </source>
</reference>
<evidence type="ECO:0000256" key="1">
    <source>
        <dbReference type="SAM" id="MobiDB-lite"/>
    </source>
</evidence>
<feature type="region of interest" description="Disordered" evidence="1">
    <location>
        <begin position="550"/>
        <end position="593"/>
    </location>
</feature>
<feature type="non-terminal residue" evidence="3">
    <location>
        <position position="1"/>
    </location>
</feature>
<feature type="compositionally biased region" description="Basic and acidic residues" evidence="1">
    <location>
        <begin position="509"/>
        <end position="523"/>
    </location>
</feature>
<dbReference type="PROSITE" id="PS51029">
    <property type="entry name" value="MADF"/>
    <property type="match status" value="1"/>
</dbReference>
<feature type="region of interest" description="Disordered" evidence="1">
    <location>
        <begin position="248"/>
        <end position="285"/>
    </location>
</feature>
<evidence type="ECO:0000313" key="3">
    <source>
        <dbReference type="EMBL" id="GMS78182.1"/>
    </source>
</evidence>
<name>A0AAV5S7X7_9BILA</name>
<sequence length="593" mass="64243">YPAKESSRIVRLLAAVEHRSVLWDPGHPYFNREWLSTPLWEEVAKTTGPYPHQKEYTGLDAQADFLRNRKDYERFLCGIRERFGYAREMAFLGNEIIMLTDKEREPKSAKHSRRKAGAENMEAAPSLTAEVDVSDSMPSTSAAAAAAATRIHAVPADRDTFMAALYGRAPPQPRVTHPPTTREPAVCIGSTVFPVDQKQPRTMIPPAKKSVATGSLAAAAQQRQQQRHLQPREQRLPQPRIDAVLDRLHGGDDTKRNSHSLATISDIDEEDEEEEPSEGFEDNDDDGLQLLADAAAAEQGADAMQGTSDASVLVRAALARTAAAGLQVLQPVQPVTITAQEDAPDAASGAIVTAAAAAPAASTDAAVESSDDDIVMLEAPEATTAESAAVAARAAAARARLSAAHMARRARRAGSNDSDIMVEEIPAEDMTPHMYAIKFQNLIYHEHDAEKLLALVRGFQSISFSLPGEQSSESPGVAACKRRADEEEEDVEDGPSSSSSSPALKRNKKAEDDKSPKEEVKMRDIWKRAASSLEANEQSDFSLPQALIDGKQKVDIPSTRAATRASNAPLATRTRGRVAKNSDSIPKVKKERK</sequence>
<feature type="compositionally biased region" description="Polar residues" evidence="1">
    <location>
        <begin position="465"/>
        <end position="474"/>
    </location>
</feature>
<keyword evidence="4" id="KW-1185">Reference proteome</keyword>
<feature type="domain" description="MADF" evidence="2">
    <location>
        <begin position="11"/>
        <end position="97"/>
    </location>
</feature>
<comment type="caution">
    <text evidence="3">The sequence shown here is derived from an EMBL/GenBank/DDBJ whole genome shotgun (WGS) entry which is preliminary data.</text>
</comment>
<dbReference type="InterPro" id="IPR006578">
    <property type="entry name" value="MADF-dom"/>
</dbReference>
<organism evidence="3 4">
    <name type="scientific">Pristionchus entomophagus</name>
    <dbReference type="NCBI Taxonomy" id="358040"/>
    <lineage>
        <taxon>Eukaryota</taxon>
        <taxon>Metazoa</taxon>
        <taxon>Ecdysozoa</taxon>
        <taxon>Nematoda</taxon>
        <taxon>Chromadorea</taxon>
        <taxon>Rhabditida</taxon>
        <taxon>Rhabditina</taxon>
        <taxon>Diplogasteromorpha</taxon>
        <taxon>Diplogasteroidea</taxon>
        <taxon>Neodiplogasteridae</taxon>
        <taxon>Pristionchus</taxon>
    </lineage>
</organism>
<feature type="non-terminal residue" evidence="3">
    <location>
        <position position="593"/>
    </location>
</feature>
<dbReference type="AlphaFoldDB" id="A0AAV5S7X7"/>